<proteinExistence type="predicted"/>
<reference evidence="2" key="1">
    <citation type="submission" date="2021-10" db="EMBL/GenBank/DDBJ databases">
        <title>De novo Genome Assembly of Clathrus columnatus (Basidiomycota, Fungi) Using Illumina and Nanopore Sequence Data.</title>
        <authorList>
            <person name="Ogiso-Tanaka E."/>
            <person name="Itagaki H."/>
            <person name="Hosoya T."/>
            <person name="Hosaka K."/>
        </authorList>
    </citation>
    <scope>NUCLEOTIDE SEQUENCE</scope>
    <source>
        <strain evidence="2">MO-923</strain>
    </source>
</reference>
<evidence type="ECO:0000313" key="3">
    <source>
        <dbReference type="Proteomes" id="UP001050691"/>
    </source>
</evidence>
<feature type="compositionally biased region" description="Polar residues" evidence="1">
    <location>
        <begin position="82"/>
        <end position="95"/>
    </location>
</feature>
<name>A0AAV5AFF1_9AGAM</name>
<feature type="compositionally biased region" description="Polar residues" evidence="1">
    <location>
        <begin position="58"/>
        <end position="73"/>
    </location>
</feature>
<evidence type="ECO:0000313" key="2">
    <source>
        <dbReference type="EMBL" id="GJJ13367.1"/>
    </source>
</evidence>
<accession>A0AAV5AFF1</accession>
<dbReference type="EMBL" id="BPWL01000008">
    <property type="protein sequence ID" value="GJJ13367.1"/>
    <property type="molecule type" value="Genomic_DNA"/>
</dbReference>
<gene>
    <name evidence="2" type="ORF">Clacol_007619</name>
</gene>
<keyword evidence="3" id="KW-1185">Reference proteome</keyword>
<feature type="region of interest" description="Disordered" evidence="1">
    <location>
        <begin position="40"/>
        <end position="127"/>
    </location>
</feature>
<sequence length="189" mass="21675">MKDLGWRKNFYSVFGESPLYWLIPTKVTTDCLKFKLADGEDETGPGGVWPPEDPYSYDDQSQRQFDPNCSPWTYGNGINPDLQPSNMFKRSSTGRSKVPPYHPDYNQADHEHDRISSTPSPAEYDNENFWHGPRIRRGSEGWEVGAIDREELLRRSIASRTDQPGRYRRYAPESNSEDDSQSLASMSDS</sequence>
<protein>
    <submittedName>
        <fullName evidence="2">Uncharacterized protein</fullName>
    </submittedName>
</protein>
<dbReference type="Proteomes" id="UP001050691">
    <property type="component" value="Unassembled WGS sequence"/>
</dbReference>
<evidence type="ECO:0000256" key="1">
    <source>
        <dbReference type="SAM" id="MobiDB-lite"/>
    </source>
</evidence>
<comment type="caution">
    <text evidence="2">The sequence shown here is derived from an EMBL/GenBank/DDBJ whole genome shotgun (WGS) entry which is preliminary data.</text>
</comment>
<feature type="region of interest" description="Disordered" evidence="1">
    <location>
        <begin position="155"/>
        <end position="189"/>
    </location>
</feature>
<dbReference type="AlphaFoldDB" id="A0AAV5AFF1"/>
<organism evidence="2 3">
    <name type="scientific">Clathrus columnatus</name>
    <dbReference type="NCBI Taxonomy" id="1419009"/>
    <lineage>
        <taxon>Eukaryota</taxon>
        <taxon>Fungi</taxon>
        <taxon>Dikarya</taxon>
        <taxon>Basidiomycota</taxon>
        <taxon>Agaricomycotina</taxon>
        <taxon>Agaricomycetes</taxon>
        <taxon>Phallomycetidae</taxon>
        <taxon>Phallales</taxon>
        <taxon>Clathraceae</taxon>
        <taxon>Clathrus</taxon>
    </lineage>
</organism>